<dbReference type="GO" id="GO:0004185">
    <property type="term" value="F:serine-type carboxypeptidase activity"/>
    <property type="evidence" value="ECO:0007669"/>
    <property type="project" value="InterPro"/>
</dbReference>
<dbReference type="InterPro" id="IPR012338">
    <property type="entry name" value="Beta-lactam/transpept-like"/>
</dbReference>
<accession>A0A212TG38</accession>
<dbReference type="GO" id="GO:0006508">
    <property type="term" value="P:proteolysis"/>
    <property type="evidence" value="ECO:0007669"/>
    <property type="project" value="InterPro"/>
</dbReference>
<dbReference type="GO" id="GO:0000270">
    <property type="term" value="P:peptidoglycan metabolic process"/>
    <property type="evidence" value="ECO:0007669"/>
    <property type="project" value="TreeGrafter"/>
</dbReference>
<dbReference type="NCBIfam" id="TIGR00666">
    <property type="entry name" value="PBP4"/>
    <property type="match status" value="1"/>
</dbReference>
<dbReference type="OrthoDB" id="9802627at2"/>
<name>A0A212TG38_9BURK</name>
<dbReference type="Pfam" id="PF02113">
    <property type="entry name" value="Peptidase_S13"/>
    <property type="match status" value="1"/>
</dbReference>
<dbReference type="InterPro" id="IPR000667">
    <property type="entry name" value="Peptidase_S13"/>
</dbReference>
<dbReference type="PRINTS" id="PR00922">
    <property type="entry name" value="DADACBPTASE3"/>
</dbReference>
<evidence type="ECO:0000313" key="3">
    <source>
        <dbReference type="EMBL" id="SNC64776.1"/>
    </source>
</evidence>
<keyword evidence="4" id="KW-1185">Reference proteome</keyword>
<dbReference type="Gene3D" id="3.40.710.10">
    <property type="entry name" value="DD-peptidase/beta-lactamase superfamily"/>
    <property type="match status" value="1"/>
</dbReference>
<dbReference type="SUPFAM" id="SSF56601">
    <property type="entry name" value="beta-lactamase/transpeptidase-like"/>
    <property type="match status" value="1"/>
</dbReference>
<organism evidence="3 4">
    <name type="scientific">Polynucleobacter victoriensis</name>
    <dbReference type="NCBI Taxonomy" id="2049319"/>
    <lineage>
        <taxon>Bacteria</taxon>
        <taxon>Pseudomonadati</taxon>
        <taxon>Pseudomonadota</taxon>
        <taxon>Betaproteobacteria</taxon>
        <taxon>Burkholderiales</taxon>
        <taxon>Burkholderiaceae</taxon>
        <taxon>Polynucleobacter</taxon>
    </lineage>
</organism>
<dbReference type="AlphaFoldDB" id="A0A212TG38"/>
<protein>
    <submittedName>
        <fullName evidence="3">D-alanyl-D-alanine carboxypeptidase / D-alanyl-D-alanine-endopeptidase (Penicillin-binding protein 4)</fullName>
    </submittedName>
</protein>
<dbReference type="PANTHER" id="PTHR30023">
    <property type="entry name" value="D-ALANYL-D-ALANINE CARBOXYPEPTIDASE"/>
    <property type="match status" value="1"/>
</dbReference>
<comment type="similarity">
    <text evidence="1">Belongs to the peptidase S13 family.</text>
</comment>
<proteinExistence type="inferred from homology"/>
<keyword evidence="3" id="KW-0121">Carboxypeptidase</keyword>
<keyword evidence="2" id="KW-0378">Hydrolase</keyword>
<dbReference type="EMBL" id="FYEX01000001">
    <property type="protein sequence ID" value="SNC64776.1"/>
    <property type="molecule type" value="Genomic_DNA"/>
</dbReference>
<evidence type="ECO:0000256" key="1">
    <source>
        <dbReference type="ARBA" id="ARBA00006096"/>
    </source>
</evidence>
<evidence type="ECO:0000313" key="4">
    <source>
        <dbReference type="Proteomes" id="UP000197215"/>
    </source>
</evidence>
<keyword evidence="3" id="KW-0645">Protease</keyword>
<reference evidence="3 4" key="1">
    <citation type="submission" date="2017-06" db="EMBL/GenBank/DDBJ databases">
        <authorList>
            <person name="Kim H.J."/>
            <person name="Triplett B.A."/>
        </authorList>
    </citation>
    <scope>NUCLEOTIDE SEQUENCE [LARGE SCALE GENOMIC DNA]</scope>
    <source>
        <strain evidence="3 4">MWH-VicM1</strain>
    </source>
</reference>
<dbReference type="RefSeq" id="WP_088813033.1">
    <property type="nucleotide sequence ID" value="NZ_FYEX01000001.1"/>
</dbReference>
<evidence type="ECO:0000256" key="2">
    <source>
        <dbReference type="ARBA" id="ARBA00022801"/>
    </source>
</evidence>
<sequence>MPKNKITVVIVSFLWVITSSYASTEIKLPIDVERAISKSNIPKDAISISVKKVTTQETSTKTFKSADVIDWQEDLAMNPASTMKLLTSLAAMEILGPQYRWKTDIFTNGKIQAETLKGDLLIRGSGDPKLIPEEINKILNNLKDFGIKKIDGDLIFDRSAYDSSVKESSFSDGETTRSYNVLPDALLFAFNSFSFQFFPSVDSQYVIIKQTPRIANLKIDNNLKVVEAPCNDWRKNISMSINMDKNGSWLASFDGEFPNGCPTANWNVVASNSDDFLSQSIIAAWEDIGGRWLRKPKVRAATMDNSFKPIVTHLGVPLHESIKDINKLSNNVMARQVLLTIALEKSGRPSNTSNGTKLVKDWLKKYQLDMPELIIENGSGLSRIERISPKHLNQVLLLGLNSASRDYYVESLPIAGVDGTMKHRLLDKFRKYVPKRSETEALEKNTSSLPSSIRKYGAYIKTGSLADVRSISGYVVSRTGHTYTVTSFINHKNAGSGRGIHDALLTWLLDDGPLQSSSSRTH</sequence>
<dbReference type="PANTHER" id="PTHR30023:SF0">
    <property type="entry name" value="PENICILLIN-SENSITIVE CARBOXYPEPTIDASE A"/>
    <property type="match status" value="1"/>
</dbReference>
<dbReference type="Proteomes" id="UP000197215">
    <property type="component" value="Unassembled WGS sequence"/>
</dbReference>
<dbReference type="Gene3D" id="3.50.80.20">
    <property type="entry name" value="D-Ala-D-Ala carboxypeptidase C, peptidase S13"/>
    <property type="match status" value="1"/>
</dbReference>
<gene>
    <name evidence="3" type="ORF">SAMN06295916_1161</name>
</gene>